<evidence type="ECO:0000256" key="1">
    <source>
        <dbReference type="ARBA" id="ARBA00038310"/>
    </source>
</evidence>
<organism evidence="3 4">
    <name type="scientific">Pontibacter diazotrophicus</name>
    <dbReference type="NCBI Taxonomy" id="1400979"/>
    <lineage>
        <taxon>Bacteria</taxon>
        <taxon>Pseudomonadati</taxon>
        <taxon>Bacteroidota</taxon>
        <taxon>Cytophagia</taxon>
        <taxon>Cytophagales</taxon>
        <taxon>Hymenobacteraceae</taxon>
        <taxon>Pontibacter</taxon>
    </lineage>
</organism>
<dbReference type="PANTHER" id="PTHR43569:SF2">
    <property type="entry name" value="AMIDOHYDROLASE-RELATED DOMAIN-CONTAINING PROTEIN"/>
    <property type="match status" value="1"/>
</dbReference>
<dbReference type="SUPFAM" id="SSF51556">
    <property type="entry name" value="Metallo-dependent hydrolases"/>
    <property type="match status" value="1"/>
</dbReference>
<name>A0A3D8LHT0_9BACT</name>
<dbReference type="PANTHER" id="PTHR43569">
    <property type="entry name" value="AMIDOHYDROLASE"/>
    <property type="match status" value="1"/>
</dbReference>
<accession>A0A3D8LHT0</accession>
<gene>
    <name evidence="3" type="ORF">DXT99_00020</name>
</gene>
<evidence type="ECO:0000313" key="4">
    <source>
        <dbReference type="Proteomes" id="UP000256708"/>
    </source>
</evidence>
<comment type="similarity">
    <text evidence="1">Belongs to the metallo-dependent hydrolases superfamily.</text>
</comment>
<proteinExistence type="inferred from homology"/>
<dbReference type="AlphaFoldDB" id="A0A3D8LHT0"/>
<dbReference type="RefSeq" id="WP_115563467.1">
    <property type="nucleotide sequence ID" value="NZ_QRGR01000001.1"/>
</dbReference>
<dbReference type="Proteomes" id="UP000256708">
    <property type="component" value="Unassembled WGS sequence"/>
</dbReference>
<evidence type="ECO:0000313" key="3">
    <source>
        <dbReference type="EMBL" id="RDV16947.1"/>
    </source>
</evidence>
<dbReference type="InterPro" id="IPR006680">
    <property type="entry name" value="Amidohydro-rel"/>
</dbReference>
<keyword evidence="4" id="KW-1185">Reference proteome</keyword>
<sequence>MQKVDAHQHFWKFDPVRDSWITDDMASIRRDFGPEDLQPVLRQHGFDGCVAVQADQSEAENDFLLTYADRYDFIKGVVGWVDLRAENIQERLNHYAGFGKMKGFRHVLQGEPDRALMLQPEFKRGISQLSGYGFTYDILIFPDQLRYAKELVAAFPEQPFVVDHLAKPNISGQEIEAWARDMKAIAQYENVYCKLSGMVTEADWQHWKKEDFIPYLDVVVQAFGTNRIMYGSDWPVCLVAASYEEVLSIVEDYFSAFSQAEQAAFFGGNASRFYKLS</sequence>
<dbReference type="GO" id="GO:0016787">
    <property type="term" value="F:hydrolase activity"/>
    <property type="evidence" value="ECO:0007669"/>
    <property type="project" value="UniProtKB-KW"/>
</dbReference>
<protein>
    <submittedName>
        <fullName evidence="3">Amidohydrolase</fullName>
    </submittedName>
</protein>
<dbReference type="InterPro" id="IPR032466">
    <property type="entry name" value="Metal_Hydrolase"/>
</dbReference>
<dbReference type="Pfam" id="PF04909">
    <property type="entry name" value="Amidohydro_2"/>
    <property type="match status" value="1"/>
</dbReference>
<dbReference type="EMBL" id="QRGR01000001">
    <property type="protein sequence ID" value="RDV16947.1"/>
    <property type="molecule type" value="Genomic_DNA"/>
</dbReference>
<comment type="caution">
    <text evidence="3">The sequence shown here is derived from an EMBL/GenBank/DDBJ whole genome shotgun (WGS) entry which is preliminary data.</text>
</comment>
<feature type="domain" description="Amidohydrolase-related" evidence="2">
    <location>
        <begin position="4"/>
        <end position="276"/>
    </location>
</feature>
<keyword evidence="3" id="KW-0378">Hydrolase</keyword>
<dbReference type="InterPro" id="IPR052350">
    <property type="entry name" value="Metallo-dep_Lactonases"/>
</dbReference>
<dbReference type="Gene3D" id="3.20.20.140">
    <property type="entry name" value="Metal-dependent hydrolases"/>
    <property type="match status" value="1"/>
</dbReference>
<reference evidence="4" key="1">
    <citation type="submission" date="2018-08" db="EMBL/GenBank/DDBJ databases">
        <authorList>
            <person name="Liu Z.-W."/>
            <person name="Du Z.-J."/>
        </authorList>
    </citation>
    <scope>NUCLEOTIDE SEQUENCE [LARGE SCALE GENOMIC DNA]</scope>
    <source>
        <strain evidence="4">H4X</strain>
    </source>
</reference>
<dbReference type="OrthoDB" id="5450317at2"/>
<evidence type="ECO:0000259" key="2">
    <source>
        <dbReference type="Pfam" id="PF04909"/>
    </source>
</evidence>